<gene>
    <name evidence="1" type="ORF">FRACA_170046</name>
</gene>
<sequence>MRFTDGQMRQDGELIERMWFLVFGEAAPRRRTAPSPKIIPAV</sequence>
<dbReference type="RefSeq" id="WP_279354599.1">
    <property type="nucleotide sequence ID" value="NZ_FZMO01000079.1"/>
</dbReference>
<evidence type="ECO:0000313" key="1">
    <source>
        <dbReference type="EMBL" id="SNQ47086.1"/>
    </source>
</evidence>
<dbReference type="Proteomes" id="UP000234331">
    <property type="component" value="Unassembled WGS sequence"/>
</dbReference>
<dbReference type="AlphaFoldDB" id="A0A2I2KN52"/>
<protein>
    <submittedName>
        <fullName evidence="1">Uncharacterized protein</fullName>
    </submittedName>
</protein>
<dbReference type="EMBL" id="FZMO01000079">
    <property type="protein sequence ID" value="SNQ47086.1"/>
    <property type="molecule type" value="Genomic_DNA"/>
</dbReference>
<accession>A0A2I2KN52</accession>
<proteinExistence type="predicted"/>
<reference evidence="1 2" key="1">
    <citation type="submission" date="2017-06" db="EMBL/GenBank/DDBJ databases">
        <authorList>
            <person name="Kim H.J."/>
            <person name="Triplett B.A."/>
        </authorList>
    </citation>
    <scope>NUCLEOTIDE SEQUENCE [LARGE SCALE GENOMIC DNA]</scope>
    <source>
        <strain evidence="1">FRACA_ARgP5</strain>
    </source>
</reference>
<organism evidence="1 2">
    <name type="scientific">Frankia canadensis</name>
    <dbReference type="NCBI Taxonomy" id="1836972"/>
    <lineage>
        <taxon>Bacteria</taxon>
        <taxon>Bacillati</taxon>
        <taxon>Actinomycetota</taxon>
        <taxon>Actinomycetes</taxon>
        <taxon>Frankiales</taxon>
        <taxon>Frankiaceae</taxon>
        <taxon>Frankia</taxon>
    </lineage>
</organism>
<keyword evidence="2" id="KW-1185">Reference proteome</keyword>
<evidence type="ECO:0000313" key="2">
    <source>
        <dbReference type="Proteomes" id="UP000234331"/>
    </source>
</evidence>
<name>A0A2I2KN52_9ACTN</name>